<proteinExistence type="predicted"/>
<comment type="caution">
    <text evidence="5">The sequence shown here is derived from an EMBL/GenBank/DDBJ whole genome shotgun (WGS) entry which is preliminary data.</text>
</comment>
<dbReference type="AlphaFoldDB" id="A0A069RBM5"/>
<feature type="compositionally biased region" description="Polar residues" evidence="4">
    <location>
        <begin position="275"/>
        <end position="284"/>
    </location>
</feature>
<dbReference type="RefSeq" id="WP_038266786.1">
    <property type="nucleotide sequence ID" value="NZ_FSRH01000021.1"/>
</dbReference>
<evidence type="ECO:0000256" key="2">
    <source>
        <dbReference type="ARBA" id="ARBA00022803"/>
    </source>
</evidence>
<dbReference type="PANTHER" id="PTHR45586">
    <property type="entry name" value="TPR REPEAT-CONTAINING PROTEIN PA4667"/>
    <property type="match status" value="1"/>
</dbReference>
<gene>
    <name evidence="5" type="ORF">CLIT_17c00110</name>
</gene>
<evidence type="ECO:0008006" key="7">
    <source>
        <dbReference type="Google" id="ProtNLM"/>
    </source>
</evidence>
<dbReference type="eggNOG" id="COG1729">
    <property type="taxonomic scope" value="Bacteria"/>
</dbReference>
<feature type="region of interest" description="Disordered" evidence="4">
    <location>
        <begin position="251"/>
        <end position="290"/>
    </location>
</feature>
<evidence type="ECO:0000313" key="5">
    <source>
        <dbReference type="EMBL" id="KDR94484.1"/>
    </source>
</evidence>
<feature type="repeat" description="TPR" evidence="3">
    <location>
        <begin position="335"/>
        <end position="368"/>
    </location>
</feature>
<dbReference type="InterPro" id="IPR051012">
    <property type="entry name" value="CellSynth/LPSAsmb/PSIAsmb"/>
</dbReference>
<dbReference type="InterPro" id="IPR019734">
    <property type="entry name" value="TPR_rpt"/>
</dbReference>
<dbReference type="Pfam" id="PF13174">
    <property type="entry name" value="TPR_6"/>
    <property type="match status" value="1"/>
</dbReference>
<dbReference type="Proteomes" id="UP000027946">
    <property type="component" value="Unassembled WGS sequence"/>
</dbReference>
<dbReference type="Pfam" id="PF13181">
    <property type="entry name" value="TPR_8"/>
    <property type="match status" value="1"/>
</dbReference>
<feature type="compositionally biased region" description="Basic and acidic residues" evidence="4">
    <location>
        <begin position="251"/>
        <end position="274"/>
    </location>
</feature>
<keyword evidence="6" id="KW-1185">Reference proteome</keyword>
<dbReference type="PROSITE" id="PS50005">
    <property type="entry name" value="TPR"/>
    <property type="match status" value="2"/>
</dbReference>
<dbReference type="InterPro" id="IPR011990">
    <property type="entry name" value="TPR-like_helical_dom_sf"/>
</dbReference>
<organism evidence="5 6">
    <name type="scientific">Peptoclostridium litorale DSM 5388</name>
    <dbReference type="NCBI Taxonomy" id="1121324"/>
    <lineage>
        <taxon>Bacteria</taxon>
        <taxon>Bacillati</taxon>
        <taxon>Bacillota</taxon>
        <taxon>Clostridia</taxon>
        <taxon>Peptostreptococcales</taxon>
        <taxon>Peptoclostridiaceae</taxon>
        <taxon>Peptoclostridium</taxon>
    </lineage>
</organism>
<keyword evidence="1" id="KW-0677">Repeat</keyword>
<protein>
    <recommendedName>
        <fullName evidence="7">Tetratricopeptide repeat protein</fullName>
    </recommendedName>
</protein>
<evidence type="ECO:0000256" key="4">
    <source>
        <dbReference type="SAM" id="MobiDB-lite"/>
    </source>
</evidence>
<accession>A0A069RBM5</accession>
<feature type="repeat" description="TPR" evidence="3">
    <location>
        <begin position="372"/>
        <end position="405"/>
    </location>
</feature>
<name>A0A069RBM5_PEPLI</name>
<dbReference type="Pfam" id="PF13432">
    <property type="entry name" value="TPR_16"/>
    <property type="match status" value="1"/>
</dbReference>
<evidence type="ECO:0000256" key="1">
    <source>
        <dbReference type="ARBA" id="ARBA00022737"/>
    </source>
</evidence>
<evidence type="ECO:0000256" key="3">
    <source>
        <dbReference type="PROSITE-ProRule" id="PRU00339"/>
    </source>
</evidence>
<dbReference type="Gene3D" id="1.25.40.10">
    <property type="entry name" value="Tetratricopeptide repeat domain"/>
    <property type="match status" value="3"/>
</dbReference>
<keyword evidence="2 3" id="KW-0802">TPR repeat</keyword>
<dbReference type="OrthoDB" id="1757565at2"/>
<dbReference type="EMBL" id="JJMM01000017">
    <property type="protein sequence ID" value="KDR94484.1"/>
    <property type="molecule type" value="Genomic_DNA"/>
</dbReference>
<evidence type="ECO:0000313" key="6">
    <source>
        <dbReference type="Proteomes" id="UP000027946"/>
    </source>
</evidence>
<dbReference type="SUPFAM" id="SSF48452">
    <property type="entry name" value="TPR-like"/>
    <property type="match status" value="1"/>
</dbReference>
<dbReference type="STRING" id="1121324.CLIT_17c00110"/>
<reference evidence="5 6" key="1">
    <citation type="submission" date="2014-03" db="EMBL/GenBank/DDBJ databases">
        <title>Genome sequence of Clostridium litorale W6, DSM 5388.</title>
        <authorList>
            <person name="Poehlein A."/>
            <person name="Jagirdar A."/>
            <person name="Khonsari B."/>
            <person name="Chibani C.M."/>
            <person name="Gutierrez Gutierrez D.A."/>
            <person name="Davydova E."/>
            <person name="Alghaithi H.S."/>
            <person name="Nair K.P."/>
            <person name="Dhamotharan K."/>
            <person name="Chandran L."/>
            <person name="G W."/>
            <person name="Daniel R."/>
        </authorList>
    </citation>
    <scope>NUCLEOTIDE SEQUENCE [LARGE SCALE GENOMIC DNA]</scope>
    <source>
        <strain evidence="5 6">W6</strain>
    </source>
</reference>
<sequence length="423" mass="48267">MDKNCNFAKLCYAKALNGVKNGDITNAIPELNRSLEMDRANTDALNLLGFCHYMLCEFGKAVGIWKASLSIKPNDNKATMYMDIVESSEFKIIRGQYESGMAYFEQKDYKNAAFKMINVISKKKELVKPYIIAGISVASMGDFEEGISYIEKGLQKDRGNIEAKKYINLFREKDFSPKQYNEKSDVASKKQNTRAEKLGKWPKISIAALMTAVLFVAAFTFRSASLKDAKDAGQNNSAEVKIEKLKSDHFEAKDTGELPKEEAKNSDELPERSDGNLQYKSNASDLKGNGTDEFIENEKEYYQSALKLYRESNYRESAPMFARIAEMGKEKKLVIESMYLAGLAFEKTQDFKNAIEYYKRYIDSDRNGHYYDDSLYNMGLIYYKIDDIENAIQTMKRLKKENPNSVYVNSKTMQIISLQEASQ</sequence>
<dbReference type="PANTHER" id="PTHR45586:SF1">
    <property type="entry name" value="LIPOPOLYSACCHARIDE ASSEMBLY PROTEIN B"/>
    <property type="match status" value="1"/>
</dbReference>
<dbReference type="SMART" id="SM00028">
    <property type="entry name" value="TPR"/>
    <property type="match status" value="6"/>
</dbReference>